<dbReference type="OrthoDB" id="4822at2759"/>
<evidence type="ECO:0000256" key="8">
    <source>
        <dbReference type="SAM" id="MobiDB-lite"/>
    </source>
</evidence>
<name>U7Q663_SPOS1</name>
<dbReference type="eggNOG" id="KOG2184">
    <property type="taxonomic scope" value="Eukaryota"/>
</dbReference>
<dbReference type="InterPro" id="IPR022159">
    <property type="entry name" value="STIP/TFIP11_N"/>
</dbReference>
<evidence type="ECO:0000256" key="4">
    <source>
        <dbReference type="ARBA" id="ARBA00022728"/>
    </source>
</evidence>
<dbReference type="PANTHER" id="PTHR23329:SF1">
    <property type="entry name" value="TUFTELIN-INTERACTING PROTEIN 11"/>
    <property type="match status" value="1"/>
</dbReference>
<dbReference type="AlphaFoldDB" id="U7Q663"/>
<feature type="region of interest" description="Disordered" evidence="8">
    <location>
        <begin position="1002"/>
        <end position="1050"/>
    </location>
</feature>
<gene>
    <name evidence="10" type="ORF">HMPREF1624_01634</name>
</gene>
<feature type="compositionally biased region" description="Low complexity" evidence="8">
    <location>
        <begin position="14"/>
        <end position="29"/>
    </location>
</feature>
<dbReference type="Proteomes" id="UP000018087">
    <property type="component" value="Unassembled WGS sequence"/>
</dbReference>
<feature type="region of interest" description="Disordered" evidence="8">
    <location>
        <begin position="350"/>
        <end position="415"/>
    </location>
</feature>
<evidence type="ECO:0000313" key="11">
    <source>
        <dbReference type="Proteomes" id="UP000018087"/>
    </source>
</evidence>
<reference evidence="11" key="1">
    <citation type="journal article" date="2014" name="Genome Announc.">
        <title>Genome sequence of the pathogenic fungus Sporothrix schenckii (ATCC 58251).</title>
        <authorList>
            <person name="Cuomo C.A."/>
            <person name="Rodriguez-Del Valle N."/>
            <person name="Perez-Sanchez L."/>
            <person name="Abouelleil A."/>
            <person name="Goldberg J."/>
            <person name="Young S."/>
            <person name="Zeng Q."/>
            <person name="Birren B.W."/>
        </authorList>
    </citation>
    <scope>NUCLEOTIDE SEQUENCE [LARGE SCALE GENOMIC DNA]</scope>
    <source>
        <strain evidence="11">ATCC 58251 / de Perez 2211183</strain>
    </source>
</reference>
<evidence type="ECO:0000256" key="2">
    <source>
        <dbReference type="ARBA" id="ARBA00010900"/>
    </source>
</evidence>
<comment type="subcellular location">
    <subcellularLocation>
        <location evidence="1">Nucleus</location>
    </subcellularLocation>
</comment>
<keyword evidence="7" id="KW-0175">Coiled coil</keyword>
<dbReference type="HOGENOM" id="CLU_007977_0_0_1"/>
<evidence type="ECO:0000313" key="10">
    <source>
        <dbReference type="EMBL" id="ERT03323.1"/>
    </source>
</evidence>
<dbReference type="GO" id="GO:0071008">
    <property type="term" value="C:U2-type post-mRNA release spliceosomal complex"/>
    <property type="evidence" value="ECO:0007669"/>
    <property type="project" value="TreeGrafter"/>
</dbReference>
<evidence type="ECO:0000259" key="9">
    <source>
        <dbReference type="PROSITE" id="PS50174"/>
    </source>
</evidence>
<evidence type="ECO:0000256" key="1">
    <source>
        <dbReference type="ARBA" id="ARBA00004123"/>
    </source>
</evidence>
<feature type="coiled-coil region" evidence="7">
    <location>
        <begin position="511"/>
        <end position="545"/>
    </location>
</feature>
<dbReference type="InterPro" id="IPR022783">
    <property type="entry name" value="GCFC_dom"/>
</dbReference>
<feature type="domain" description="G-patch" evidence="9">
    <location>
        <begin position="307"/>
        <end position="353"/>
    </location>
</feature>
<keyword evidence="5" id="KW-0508">mRNA splicing</keyword>
<evidence type="ECO:0000256" key="7">
    <source>
        <dbReference type="SAM" id="Coils"/>
    </source>
</evidence>
<dbReference type="Pfam" id="PF12457">
    <property type="entry name" value="TIP_N"/>
    <property type="match status" value="1"/>
</dbReference>
<evidence type="ECO:0000256" key="5">
    <source>
        <dbReference type="ARBA" id="ARBA00023187"/>
    </source>
</evidence>
<keyword evidence="4" id="KW-0747">Spliceosome</keyword>
<keyword evidence="6" id="KW-0539">Nucleus</keyword>
<sequence length="1132" mass="122970">MDFSFGAAAAAGNVAKGAAGADAYSSSDSGSDDDGNTYRMPSTNPGDGEFGDFNPRKRRRTGRNAKESAALGIFGSDSEDDHTQRRWKQRQPLRKQGMSFVSSGAKKESDDEDEDEESEEDEKDDHLGDDGDNNDESEEDGRFGLSSAAQRAAGVQDGEDYTKQDGEEDDYDDETPGIGLGFGSVRGGLGLGASDNASKSAGGAGLGFVPASFQSSRNGGRNSHRNQRRLPPSFQPASSASHDDVDIDTQNPLGQGFVPSSAYDPVLRPQGQSTKEPPLVARPSAFSSKPTRGGAGGGARGGSSFNAKSFGARMMAKMGFVEGRGLGSEGQGRNIIIEANLRPQGVGLGAVREKSEKERQEEKRQARLRGEAVIDSDEEERKVKAAAAARRKKALASGGSGSGGTNSGTSTPRRAKKKYMTMDEARRAAPGLHIPEAFTPILDMTGPGKRLLTSSSGLMTPTSGTAAGTASAASPFVSGSPAAGAETAEQVEARKLARRAQSDFMAILEEWQSLQNRKAFAELQAQQARQELAELEVNLQAHTAMTSAFSKLSVDKADHSATAGRMRNGEGDTVDTVDATDTTETTNTWRPTWDHTIAQLQAAAETIPPASMSEMRDALADICVAALHPLFKQAIEAWAPLQDPNQHLVDGLLSIQGLLGFGPDAAAARTLLEADEAAKGRRLDPFVFRKHKAATATPYEAVMYTLWLPHVSAAVRTWDAVHDADSVLALYEAWLPVLPGFVRAHLLEQDIVRRLDEAVARWEPKRRRHSAQTTQNLPHLWLFPWLPYLPARHVDPSAADGLVVQVKRKFRQLIDVWEFYRGVVPGLRQWKAVLRPSGRGAGDAGDAASTSAASSASSARDQWRPLVMSHVLPSMARYVRAQFRVDPRDQAGYLEVITGEFQWLALLAPEMVGEVMVADVFPMWHEALYHLLTDADESLDRIGQWFQWWADDVFPASIQRLPSVAAEFERGLGMINEALDIGVVDATTGVYDADRVRQFLAPPSKGPALKASSSLSSSRHNGHHSRHHHGHHRQADKETQTSTPAAPENEEMSIRHYVEEWCESNDVQFIPERKKVHAEGRPLYRLTTRGDGRGGVLAYFKGVRLYAETKKGPLEIRVDREDDWTKLLSMAQ</sequence>
<accession>U7Q663</accession>
<feature type="compositionally biased region" description="Polar residues" evidence="8">
    <location>
        <begin position="212"/>
        <end position="221"/>
    </location>
</feature>
<protein>
    <recommendedName>
        <fullName evidence="9">G-patch domain-containing protein</fullName>
    </recommendedName>
</protein>
<proteinExistence type="inferred from homology"/>
<dbReference type="SMART" id="SM00443">
    <property type="entry name" value="G_patch"/>
    <property type="match status" value="1"/>
</dbReference>
<keyword evidence="11" id="KW-1185">Reference proteome</keyword>
<dbReference type="InterPro" id="IPR000467">
    <property type="entry name" value="G_patch_dom"/>
</dbReference>
<feature type="compositionally biased region" description="Gly residues" evidence="8">
    <location>
        <begin position="178"/>
        <end position="191"/>
    </location>
</feature>
<evidence type="ECO:0000256" key="3">
    <source>
        <dbReference type="ARBA" id="ARBA00022664"/>
    </source>
</evidence>
<dbReference type="EMBL" id="KI440842">
    <property type="protein sequence ID" value="ERT03323.1"/>
    <property type="molecule type" value="Genomic_DNA"/>
</dbReference>
<comment type="similarity">
    <text evidence="2">Belongs to the TFP11/STIP family.</text>
</comment>
<organism evidence="10 11">
    <name type="scientific">Sporothrix schenckii (strain ATCC 58251 / de Perez 2211183)</name>
    <name type="common">Rose-picker's disease fungus</name>
    <dbReference type="NCBI Taxonomy" id="1391915"/>
    <lineage>
        <taxon>Eukaryota</taxon>
        <taxon>Fungi</taxon>
        <taxon>Dikarya</taxon>
        <taxon>Ascomycota</taxon>
        <taxon>Pezizomycotina</taxon>
        <taxon>Sordariomycetes</taxon>
        <taxon>Sordariomycetidae</taxon>
        <taxon>Ophiostomatales</taxon>
        <taxon>Ophiostomataceae</taxon>
        <taxon>Sporothrix</taxon>
    </lineage>
</organism>
<dbReference type="GO" id="GO:0000390">
    <property type="term" value="P:spliceosomal complex disassembly"/>
    <property type="evidence" value="ECO:0007669"/>
    <property type="project" value="InterPro"/>
</dbReference>
<dbReference type="Pfam" id="PF07842">
    <property type="entry name" value="GCFC"/>
    <property type="match status" value="1"/>
</dbReference>
<dbReference type="GO" id="GO:0003676">
    <property type="term" value="F:nucleic acid binding"/>
    <property type="evidence" value="ECO:0007669"/>
    <property type="project" value="InterPro"/>
</dbReference>
<dbReference type="Pfam" id="PF01585">
    <property type="entry name" value="G-patch"/>
    <property type="match status" value="1"/>
</dbReference>
<dbReference type="STRING" id="1391915.U7Q663"/>
<evidence type="ECO:0000256" key="6">
    <source>
        <dbReference type="ARBA" id="ARBA00023242"/>
    </source>
</evidence>
<dbReference type="PANTHER" id="PTHR23329">
    <property type="entry name" value="TUFTELIN-INTERACTING PROTEIN 11-RELATED"/>
    <property type="match status" value="1"/>
</dbReference>
<feature type="compositionally biased region" description="Basic and acidic residues" evidence="8">
    <location>
        <begin position="351"/>
        <end position="372"/>
    </location>
</feature>
<feature type="compositionally biased region" description="Acidic residues" evidence="8">
    <location>
        <begin position="130"/>
        <end position="139"/>
    </location>
</feature>
<dbReference type="InterPro" id="IPR045211">
    <property type="entry name" value="TFP11/STIP/Ntr1"/>
</dbReference>
<feature type="compositionally biased region" description="Low complexity" evidence="8">
    <location>
        <begin position="1002"/>
        <end position="1019"/>
    </location>
</feature>
<dbReference type="PROSITE" id="PS50174">
    <property type="entry name" value="G_PATCH"/>
    <property type="match status" value="1"/>
</dbReference>
<feature type="compositionally biased region" description="Basic residues" evidence="8">
    <location>
        <begin position="1020"/>
        <end position="1032"/>
    </location>
</feature>
<feature type="compositionally biased region" description="Acidic residues" evidence="8">
    <location>
        <begin position="166"/>
        <end position="175"/>
    </location>
</feature>
<feature type="region of interest" description="Disordered" evidence="8">
    <location>
        <begin position="14"/>
        <end position="303"/>
    </location>
</feature>
<feature type="compositionally biased region" description="Acidic residues" evidence="8">
    <location>
        <begin position="110"/>
        <end position="123"/>
    </location>
</feature>
<keyword evidence="3" id="KW-0507">mRNA processing</keyword>